<dbReference type="SUPFAM" id="SSF53850">
    <property type="entry name" value="Periplasmic binding protein-like II"/>
    <property type="match status" value="1"/>
</dbReference>
<accession>A0A840VZ64</accession>
<protein>
    <submittedName>
        <fullName evidence="4">Alpha-glucoside transport system substrate-binding protein</fullName>
    </submittedName>
</protein>
<evidence type="ECO:0000256" key="2">
    <source>
        <dbReference type="ARBA" id="ARBA00022448"/>
    </source>
</evidence>
<proteinExistence type="inferred from homology"/>
<dbReference type="Pfam" id="PF01547">
    <property type="entry name" value="SBP_bac_1"/>
    <property type="match status" value="1"/>
</dbReference>
<organism evidence="4 5">
    <name type="scientific">Micromonospora parathelypteridis</name>
    <dbReference type="NCBI Taxonomy" id="1839617"/>
    <lineage>
        <taxon>Bacteria</taxon>
        <taxon>Bacillati</taxon>
        <taxon>Actinomycetota</taxon>
        <taxon>Actinomycetes</taxon>
        <taxon>Micromonosporales</taxon>
        <taxon>Micromonosporaceae</taxon>
        <taxon>Micromonospora</taxon>
    </lineage>
</organism>
<name>A0A840VZ64_9ACTN</name>
<evidence type="ECO:0000313" key="5">
    <source>
        <dbReference type="Proteomes" id="UP000586947"/>
    </source>
</evidence>
<dbReference type="PANTHER" id="PTHR43649:SF29">
    <property type="entry name" value="OSMOPROTECTIVE COMPOUNDS-BINDING PROTEIN GGTB"/>
    <property type="match status" value="1"/>
</dbReference>
<reference evidence="4 5" key="1">
    <citation type="submission" date="2020-08" db="EMBL/GenBank/DDBJ databases">
        <title>Sequencing the genomes of 1000 actinobacteria strains.</title>
        <authorList>
            <person name="Klenk H.-P."/>
        </authorList>
    </citation>
    <scope>NUCLEOTIDE SEQUENCE [LARGE SCALE GENOMIC DNA]</scope>
    <source>
        <strain evidence="4 5">DSM 103125</strain>
    </source>
</reference>
<comment type="caution">
    <text evidence="4">The sequence shown here is derived from an EMBL/GenBank/DDBJ whole genome shotgun (WGS) entry which is preliminary data.</text>
</comment>
<comment type="similarity">
    <text evidence="1">Belongs to the bacterial solute-binding protein 1 family.</text>
</comment>
<dbReference type="InterPro" id="IPR006059">
    <property type="entry name" value="SBP"/>
</dbReference>
<dbReference type="AlphaFoldDB" id="A0A840VZ64"/>
<dbReference type="Proteomes" id="UP000586947">
    <property type="component" value="Unassembled WGS sequence"/>
</dbReference>
<dbReference type="PANTHER" id="PTHR43649">
    <property type="entry name" value="ARABINOSE-BINDING PROTEIN-RELATED"/>
    <property type="match status" value="1"/>
</dbReference>
<dbReference type="InterPro" id="IPR050490">
    <property type="entry name" value="Bact_solute-bd_prot1"/>
</dbReference>
<keyword evidence="5" id="KW-1185">Reference proteome</keyword>
<evidence type="ECO:0000256" key="1">
    <source>
        <dbReference type="ARBA" id="ARBA00008520"/>
    </source>
</evidence>
<dbReference type="RefSeq" id="WP_221309957.1">
    <property type="nucleotide sequence ID" value="NZ_BMNF01000004.1"/>
</dbReference>
<evidence type="ECO:0000256" key="3">
    <source>
        <dbReference type="SAM" id="SignalP"/>
    </source>
</evidence>
<keyword evidence="3" id="KW-0732">Signal</keyword>
<dbReference type="EMBL" id="JACHDP010000001">
    <property type="protein sequence ID" value="MBB5481266.1"/>
    <property type="molecule type" value="Genomic_DNA"/>
</dbReference>
<keyword evidence="2" id="KW-0813">Transport</keyword>
<evidence type="ECO:0000313" key="4">
    <source>
        <dbReference type="EMBL" id="MBB5481266.1"/>
    </source>
</evidence>
<feature type="signal peptide" evidence="3">
    <location>
        <begin position="1"/>
        <end position="25"/>
    </location>
</feature>
<gene>
    <name evidence="4" type="ORF">HNR20_005771</name>
</gene>
<sequence>MTLGAWRSRTALTMVTALLAGVALSGCSAEPAAELTVLGSWTGEEEAEFTRVLDKFEAAFGIRTRYQGHRDVSQVLQVGIERGRPPDVAILPRLNDLQRYVNAGQLAPLKGDFTTDPAAAPQLIKLARKVGADGNPVGGELPYAVTVATHLKSVVWYDPAELAKLGENPPQTWEELVSQTQRIAGGQQTPWCLGMSAPPVSGWPGTDWIEDILLHDFGEDVYEQWTHGDLPWTSAQVKDAWETWGDLLRVAAGETARASLYTTFQMAGKGLFPREKPAEPSAKRGCHLDHQGSFVIRDYLEHLGRLAGQTSATSPVPSFTFFPTPPPVGQTGNSSLQEVSDDVAAMFRDTDPARKLMSYLASEQAQEARRAETRGGVAFSRRTTATEYQDPVTKAVAGRLRTGTLCWDGSDLLPAAMATAFERAVLVYLEAPERLDILLIELEKVRGALSKAEWMDLQCVPTA</sequence>
<dbReference type="PROSITE" id="PS51257">
    <property type="entry name" value="PROKAR_LIPOPROTEIN"/>
    <property type="match status" value="1"/>
</dbReference>
<dbReference type="Gene3D" id="3.40.190.10">
    <property type="entry name" value="Periplasmic binding protein-like II"/>
    <property type="match status" value="2"/>
</dbReference>
<feature type="chain" id="PRO_5039060958" evidence="3">
    <location>
        <begin position="26"/>
        <end position="463"/>
    </location>
</feature>